<dbReference type="EMBL" id="QNUK01000986">
    <property type="protein sequence ID" value="KAF5888417.1"/>
    <property type="molecule type" value="Genomic_DNA"/>
</dbReference>
<protein>
    <submittedName>
        <fullName evidence="2">Neuropeptide-like 1</fullName>
    </submittedName>
</protein>
<dbReference type="AlphaFoldDB" id="A0A8J4X8J4"/>
<sequence>MERRNKFRASPLPCRPVSPSSLQDQFRDSPWSSFTPLLLVLSLIRGSSLQPAMGSCGRTRGLSRYAEVNWQNCTNILPFQTALEEE</sequence>
<evidence type="ECO:0000313" key="3">
    <source>
        <dbReference type="Proteomes" id="UP000727407"/>
    </source>
</evidence>
<organism evidence="2 3">
    <name type="scientific">Clarias magur</name>
    <name type="common">Asian catfish</name>
    <name type="synonym">Macropteronotus magur</name>
    <dbReference type="NCBI Taxonomy" id="1594786"/>
    <lineage>
        <taxon>Eukaryota</taxon>
        <taxon>Metazoa</taxon>
        <taxon>Chordata</taxon>
        <taxon>Craniata</taxon>
        <taxon>Vertebrata</taxon>
        <taxon>Euteleostomi</taxon>
        <taxon>Actinopterygii</taxon>
        <taxon>Neopterygii</taxon>
        <taxon>Teleostei</taxon>
        <taxon>Ostariophysi</taxon>
        <taxon>Siluriformes</taxon>
        <taxon>Clariidae</taxon>
        <taxon>Clarias</taxon>
    </lineage>
</organism>
<keyword evidence="2" id="KW-0527">Neuropeptide</keyword>
<dbReference type="GO" id="GO:0007218">
    <property type="term" value="P:neuropeptide signaling pathway"/>
    <property type="evidence" value="ECO:0007669"/>
    <property type="project" value="UniProtKB-KW"/>
</dbReference>
<gene>
    <name evidence="2" type="primary">nplp1-1</name>
    <name evidence="2" type="ORF">DAT39_021845</name>
</gene>
<name>A0A8J4X8J4_CLAMG</name>
<keyword evidence="3" id="KW-1185">Reference proteome</keyword>
<proteinExistence type="predicted"/>
<dbReference type="Proteomes" id="UP000727407">
    <property type="component" value="Unassembled WGS sequence"/>
</dbReference>
<comment type="caution">
    <text evidence="2">The sequence shown here is derived from an EMBL/GenBank/DDBJ whole genome shotgun (WGS) entry which is preliminary data.</text>
</comment>
<accession>A0A8J4X8J4</accession>
<reference evidence="2" key="1">
    <citation type="submission" date="2020-07" db="EMBL/GenBank/DDBJ databases">
        <title>Clarias magur genome sequencing, assembly and annotation.</title>
        <authorList>
            <person name="Kushwaha B."/>
            <person name="Kumar R."/>
            <person name="Das P."/>
            <person name="Joshi C.G."/>
            <person name="Kumar D."/>
            <person name="Nagpure N.S."/>
            <person name="Pandey M."/>
            <person name="Agarwal S."/>
            <person name="Srivastava S."/>
            <person name="Singh M."/>
            <person name="Sahoo L."/>
            <person name="Jayasankar P."/>
            <person name="Meher P.K."/>
            <person name="Koringa P.G."/>
            <person name="Iquebal M.A."/>
            <person name="Das S.P."/>
            <person name="Bit A."/>
            <person name="Patnaik S."/>
            <person name="Patel N."/>
            <person name="Shah T.M."/>
            <person name="Hinsu A."/>
            <person name="Jena J.K."/>
        </authorList>
    </citation>
    <scope>NUCLEOTIDE SEQUENCE</scope>
    <source>
        <strain evidence="2">CIFAMagur01</strain>
        <tissue evidence="2">Testis</tissue>
    </source>
</reference>
<feature type="region of interest" description="Disordered" evidence="1">
    <location>
        <begin position="1"/>
        <end position="25"/>
    </location>
</feature>
<evidence type="ECO:0000256" key="1">
    <source>
        <dbReference type="SAM" id="MobiDB-lite"/>
    </source>
</evidence>
<evidence type="ECO:0000313" key="2">
    <source>
        <dbReference type="EMBL" id="KAF5888417.1"/>
    </source>
</evidence>